<dbReference type="AlphaFoldDB" id="A0A9D0YWB5"/>
<dbReference type="EMBL" id="DVFI01000011">
    <property type="protein sequence ID" value="HIQ62115.1"/>
    <property type="molecule type" value="Genomic_DNA"/>
</dbReference>
<accession>A0A9D0YWB5</accession>
<evidence type="ECO:0000313" key="3">
    <source>
        <dbReference type="Proteomes" id="UP000886819"/>
    </source>
</evidence>
<proteinExistence type="predicted"/>
<organism evidence="2 3">
    <name type="scientific">Candidatus Avichristensenella intestinipullorum</name>
    <dbReference type="NCBI Taxonomy" id="2840693"/>
    <lineage>
        <taxon>Bacteria</taxon>
        <taxon>Bacillati</taxon>
        <taxon>Bacillota</taxon>
        <taxon>Clostridia</taxon>
        <taxon>Candidatus Avichristensenella</taxon>
    </lineage>
</organism>
<reference evidence="2" key="1">
    <citation type="submission" date="2020-10" db="EMBL/GenBank/DDBJ databases">
        <authorList>
            <person name="Gilroy R."/>
        </authorList>
    </citation>
    <scope>NUCLEOTIDE SEQUENCE</scope>
    <source>
        <strain evidence="2">ChiHile30-977</strain>
    </source>
</reference>
<gene>
    <name evidence="2" type="ORF">IAA66_00835</name>
</gene>
<name>A0A9D0YWB5_9FIRM</name>
<evidence type="ECO:0000256" key="1">
    <source>
        <dbReference type="SAM" id="MobiDB-lite"/>
    </source>
</evidence>
<feature type="region of interest" description="Disordered" evidence="1">
    <location>
        <begin position="1"/>
        <end position="24"/>
    </location>
</feature>
<reference evidence="2" key="2">
    <citation type="journal article" date="2021" name="PeerJ">
        <title>Extensive microbial diversity within the chicken gut microbiome revealed by metagenomics and culture.</title>
        <authorList>
            <person name="Gilroy R."/>
            <person name="Ravi A."/>
            <person name="Getino M."/>
            <person name="Pursley I."/>
            <person name="Horton D.L."/>
            <person name="Alikhan N.F."/>
            <person name="Baker D."/>
            <person name="Gharbi K."/>
            <person name="Hall N."/>
            <person name="Watson M."/>
            <person name="Adriaenssens E.M."/>
            <person name="Foster-Nyarko E."/>
            <person name="Jarju S."/>
            <person name="Secka A."/>
            <person name="Antonio M."/>
            <person name="Oren A."/>
            <person name="Chaudhuri R.R."/>
            <person name="La Ragione R."/>
            <person name="Hildebrand F."/>
            <person name="Pallen M.J."/>
        </authorList>
    </citation>
    <scope>NUCLEOTIDE SEQUENCE</scope>
    <source>
        <strain evidence="2">ChiHile30-977</strain>
    </source>
</reference>
<sequence length="89" mass="8947">MWGEAVVGASHTSLPPTAQEGASPAWARIAGTGCRRRTRRAVPCATGAATAAARRGTFAGTGTMPQAATLRIARESGGESAREKGGLPA</sequence>
<evidence type="ECO:0000313" key="2">
    <source>
        <dbReference type="EMBL" id="HIQ62115.1"/>
    </source>
</evidence>
<protein>
    <submittedName>
        <fullName evidence="2">Uncharacterized protein</fullName>
    </submittedName>
</protein>
<comment type="caution">
    <text evidence="2">The sequence shown here is derived from an EMBL/GenBank/DDBJ whole genome shotgun (WGS) entry which is preliminary data.</text>
</comment>
<dbReference type="Proteomes" id="UP000886819">
    <property type="component" value="Unassembled WGS sequence"/>
</dbReference>